<dbReference type="RefSeq" id="WP_088651167.1">
    <property type="nucleotide sequence ID" value="NZ_AQQR01000007.1"/>
</dbReference>
<name>A0A225NFS6_9RHOB</name>
<keyword evidence="2" id="KW-1185">Reference proteome</keyword>
<dbReference type="AlphaFoldDB" id="A0A225NFS6"/>
<accession>A0A225NFS6</accession>
<dbReference type="Proteomes" id="UP000215377">
    <property type="component" value="Unassembled WGS sequence"/>
</dbReference>
<reference evidence="1 2" key="1">
    <citation type="submission" date="2013-04" db="EMBL/GenBank/DDBJ databases">
        <title>Oceanicola sp. 22II1-22F33 Genome Sequencing.</title>
        <authorList>
            <person name="Lai Q."/>
            <person name="Li G."/>
            <person name="Shao Z."/>
        </authorList>
    </citation>
    <scope>NUCLEOTIDE SEQUENCE [LARGE SCALE GENOMIC DNA]</scope>
    <source>
        <strain evidence="1 2">22II1-22F33</strain>
    </source>
</reference>
<dbReference type="EMBL" id="AQQR01000007">
    <property type="protein sequence ID" value="OWU72315.1"/>
    <property type="molecule type" value="Genomic_DNA"/>
</dbReference>
<gene>
    <name evidence="1" type="ORF">ATO3_17415</name>
</gene>
<organism evidence="1 2">
    <name type="scientific">Marinibacterium profundimaris</name>
    <dbReference type="NCBI Taxonomy" id="1679460"/>
    <lineage>
        <taxon>Bacteria</taxon>
        <taxon>Pseudomonadati</taxon>
        <taxon>Pseudomonadota</taxon>
        <taxon>Alphaproteobacteria</taxon>
        <taxon>Rhodobacterales</taxon>
        <taxon>Paracoccaceae</taxon>
        <taxon>Marinibacterium</taxon>
    </lineage>
</organism>
<protein>
    <submittedName>
        <fullName evidence="1">Uncharacterized protein</fullName>
    </submittedName>
</protein>
<proteinExistence type="predicted"/>
<dbReference type="OrthoDB" id="7864649at2"/>
<evidence type="ECO:0000313" key="2">
    <source>
        <dbReference type="Proteomes" id="UP000215377"/>
    </source>
</evidence>
<evidence type="ECO:0000313" key="1">
    <source>
        <dbReference type="EMBL" id="OWU72315.1"/>
    </source>
</evidence>
<comment type="caution">
    <text evidence="1">The sequence shown here is derived from an EMBL/GenBank/DDBJ whole genome shotgun (WGS) entry which is preliminary data.</text>
</comment>
<sequence length="70" mass="7833">MTDPVRKHAFPEALLVEHAASGERLLRGIRYRWNTGEAQISWCDAAPADPRALEEEPVRAIAAARRNRPA</sequence>